<dbReference type="InterPro" id="IPR050155">
    <property type="entry name" value="HAD-like_hydrolase_sf"/>
</dbReference>
<dbReference type="InterPro" id="IPR041492">
    <property type="entry name" value="HAD_2"/>
</dbReference>
<dbReference type="STRING" id="587636.SAMN05216199_3706"/>
<dbReference type="InterPro" id="IPR023198">
    <property type="entry name" value="PGP-like_dom2"/>
</dbReference>
<proteinExistence type="predicted"/>
<dbReference type="InterPro" id="IPR006439">
    <property type="entry name" value="HAD-SF_hydro_IA"/>
</dbReference>
<dbReference type="OrthoDB" id="9776368at2"/>
<dbReference type="InterPro" id="IPR023214">
    <property type="entry name" value="HAD_sf"/>
</dbReference>
<dbReference type="SUPFAM" id="SSF56784">
    <property type="entry name" value="HAD-like"/>
    <property type="match status" value="1"/>
</dbReference>
<name>A0A1H9XFN5_9MICO</name>
<dbReference type="Gene3D" id="1.10.150.240">
    <property type="entry name" value="Putative phosphatase, domain 2"/>
    <property type="match status" value="1"/>
</dbReference>
<dbReference type="InterPro" id="IPR036412">
    <property type="entry name" value="HAD-like_sf"/>
</dbReference>
<evidence type="ECO:0000313" key="1">
    <source>
        <dbReference type="EMBL" id="SES44849.1"/>
    </source>
</evidence>
<keyword evidence="2" id="KW-1185">Reference proteome</keyword>
<gene>
    <name evidence="1" type="ORF">SAMN05216199_3706</name>
</gene>
<dbReference type="NCBIfam" id="TIGR01509">
    <property type="entry name" value="HAD-SF-IA-v3"/>
    <property type="match status" value="1"/>
</dbReference>
<dbReference type="GO" id="GO:0008967">
    <property type="term" value="F:phosphoglycolate phosphatase activity"/>
    <property type="evidence" value="ECO:0007669"/>
    <property type="project" value="TreeGrafter"/>
</dbReference>
<evidence type="ECO:0000313" key="2">
    <source>
        <dbReference type="Proteomes" id="UP000199019"/>
    </source>
</evidence>
<dbReference type="AlphaFoldDB" id="A0A1H9XFN5"/>
<protein>
    <submittedName>
        <fullName evidence="1">Pyrophosphatase PpaX</fullName>
    </submittedName>
</protein>
<dbReference type="SFLD" id="SFLDG01135">
    <property type="entry name" value="C1.5.6:_HAD__Beta-PGM__Phospha"/>
    <property type="match status" value="1"/>
</dbReference>
<dbReference type="GO" id="GO:0006281">
    <property type="term" value="P:DNA repair"/>
    <property type="evidence" value="ECO:0007669"/>
    <property type="project" value="TreeGrafter"/>
</dbReference>
<dbReference type="PANTHER" id="PTHR43434:SF1">
    <property type="entry name" value="PHOSPHOGLYCOLATE PHOSPHATASE"/>
    <property type="match status" value="1"/>
</dbReference>
<dbReference type="SFLD" id="SFLDG01129">
    <property type="entry name" value="C1.5:_HAD__Beta-PGM__Phosphata"/>
    <property type="match status" value="1"/>
</dbReference>
<reference evidence="2" key="1">
    <citation type="submission" date="2016-10" db="EMBL/GenBank/DDBJ databases">
        <authorList>
            <person name="Varghese N."/>
            <person name="Submissions S."/>
        </authorList>
    </citation>
    <scope>NUCLEOTIDE SEQUENCE [LARGE SCALE GENOMIC DNA]</scope>
    <source>
        <strain evidence="2">CGMCC 1.6963</strain>
    </source>
</reference>
<dbReference type="Pfam" id="PF13419">
    <property type="entry name" value="HAD_2"/>
    <property type="match status" value="1"/>
</dbReference>
<dbReference type="NCBIfam" id="TIGR01549">
    <property type="entry name" value="HAD-SF-IA-v1"/>
    <property type="match status" value="1"/>
</dbReference>
<sequence>MGGFGQARSRVTVVTHLRRPVVLFDLDGTLADTIGLIVASYNHAFQAVLGTERAEAEIRSWIGRPLIESFAEVSPEHAGELDRVYREWNIANTERLLRVYDGVAELLRDLAAAGVRTGVVTSKRRQTALLAMRGVGIEGLAPLLGTLEDTDRHKPLPDPLLHGAAKLGVEPADCVYVGDAAVDVAAARAAGMAAIAVSWGAVGREVLEAAAPDAVVDTVDELRQVIGLPSSVPAG</sequence>
<dbReference type="SFLD" id="SFLDS00003">
    <property type="entry name" value="Haloacid_Dehalogenase"/>
    <property type="match status" value="1"/>
</dbReference>
<dbReference type="EMBL" id="FOHB01000008">
    <property type="protein sequence ID" value="SES44849.1"/>
    <property type="molecule type" value="Genomic_DNA"/>
</dbReference>
<dbReference type="Gene3D" id="3.40.50.1000">
    <property type="entry name" value="HAD superfamily/HAD-like"/>
    <property type="match status" value="1"/>
</dbReference>
<accession>A0A1H9XFN5</accession>
<organism evidence="1 2">
    <name type="scientific">Pedococcus cremeus</name>
    <dbReference type="NCBI Taxonomy" id="587636"/>
    <lineage>
        <taxon>Bacteria</taxon>
        <taxon>Bacillati</taxon>
        <taxon>Actinomycetota</taxon>
        <taxon>Actinomycetes</taxon>
        <taxon>Micrococcales</taxon>
        <taxon>Intrasporangiaceae</taxon>
        <taxon>Pedococcus</taxon>
    </lineage>
</organism>
<dbReference type="PANTHER" id="PTHR43434">
    <property type="entry name" value="PHOSPHOGLYCOLATE PHOSPHATASE"/>
    <property type="match status" value="1"/>
</dbReference>
<dbReference type="Proteomes" id="UP000199019">
    <property type="component" value="Unassembled WGS sequence"/>
</dbReference>